<dbReference type="NCBIfam" id="TIGR02057">
    <property type="entry name" value="PAPS_reductase"/>
    <property type="match status" value="1"/>
</dbReference>
<dbReference type="Pfam" id="PF01507">
    <property type="entry name" value="PAPS_reduct"/>
    <property type="match status" value="1"/>
</dbReference>
<dbReference type="EC" id="1.8.4.8" evidence="3"/>
<protein>
    <recommendedName>
        <fullName evidence="3">Phosphoadenosine 5'-phosphosulfate reductase</fullName>
        <shortName evidence="3">PAPS reductase</shortName>
        <ecNumber evidence="3">1.8.4.8</ecNumber>
    </recommendedName>
    <alternativeName>
        <fullName evidence="3">3'-phosphoadenylylsulfate reductase</fullName>
    </alternativeName>
    <alternativeName>
        <fullName evidence="3">PAPS reductase, thioredoxin dependent</fullName>
    </alternativeName>
    <alternativeName>
        <fullName evidence="3">PAPS sulfotransferase</fullName>
    </alternativeName>
    <alternativeName>
        <fullName evidence="3">PAdoPS reductase</fullName>
    </alternativeName>
</protein>
<comment type="subcellular location">
    <subcellularLocation>
        <location evidence="3">Cytoplasm</location>
    </subcellularLocation>
</comment>
<comment type="similarity">
    <text evidence="1 3">Belongs to the PAPS reductase family. CysH subfamily.</text>
</comment>
<comment type="catalytic activity">
    <reaction evidence="3">
        <text>[thioredoxin]-disulfide + sulfite + adenosine 3',5'-bisphosphate + 2 H(+) = [thioredoxin]-dithiol + 3'-phosphoadenylyl sulfate</text>
        <dbReference type="Rhea" id="RHEA:11724"/>
        <dbReference type="Rhea" id="RHEA-COMP:10698"/>
        <dbReference type="Rhea" id="RHEA-COMP:10700"/>
        <dbReference type="ChEBI" id="CHEBI:15378"/>
        <dbReference type="ChEBI" id="CHEBI:17359"/>
        <dbReference type="ChEBI" id="CHEBI:29950"/>
        <dbReference type="ChEBI" id="CHEBI:50058"/>
        <dbReference type="ChEBI" id="CHEBI:58339"/>
        <dbReference type="ChEBI" id="CHEBI:58343"/>
        <dbReference type="EC" id="1.8.4.8"/>
    </reaction>
</comment>
<dbReference type="Proteomes" id="UP001319803">
    <property type="component" value="Chromosome"/>
</dbReference>
<evidence type="ECO:0000259" key="4">
    <source>
        <dbReference type="Pfam" id="PF01507"/>
    </source>
</evidence>
<dbReference type="InterPro" id="IPR014729">
    <property type="entry name" value="Rossmann-like_a/b/a_fold"/>
</dbReference>
<dbReference type="SUPFAM" id="SSF52402">
    <property type="entry name" value="Adenine nucleotide alpha hydrolases-like"/>
    <property type="match status" value="1"/>
</dbReference>
<keyword evidence="3" id="KW-0963">Cytoplasm</keyword>
<comment type="pathway">
    <text evidence="3">Sulfur metabolism; hydrogen sulfide biosynthesis; sulfite from sulfate: step 3/3.</text>
</comment>
<feature type="active site" description="Nucleophile; cysteine thiosulfonate intermediate" evidence="3">
    <location>
        <position position="257"/>
    </location>
</feature>
<gene>
    <name evidence="3" type="primary">cysH</name>
    <name evidence="5" type="ORF">CPARK_000116300</name>
</gene>
<name>A0ABM7U6B5_9CHRO</name>
<evidence type="ECO:0000256" key="1">
    <source>
        <dbReference type="ARBA" id="ARBA00009732"/>
    </source>
</evidence>
<dbReference type="InterPro" id="IPR002500">
    <property type="entry name" value="PAPS_reduct_dom"/>
</dbReference>
<feature type="domain" description="Phosphoadenosine phosphosulphate reductase" evidence="4">
    <location>
        <begin position="64"/>
        <end position="237"/>
    </location>
</feature>
<dbReference type="PANTHER" id="PTHR46509">
    <property type="entry name" value="PHOSPHOADENOSINE PHOSPHOSULFATE REDUCTASE"/>
    <property type="match status" value="1"/>
</dbReference>
<evidence type="ECO:0000313" key="5">
    <source>
        <dbReference type="EMBL" id="BDA40325.1"/>
    </source>
</evidence>
<comment type="caution">
    <text evidence="3">Lacks conserved residue(s) required for the propagation of feature annotation.</text>
</comment>
<dbReference type="Gene3D" id="3.40.50.620">
    <property type="entry name" value="HUPs"/>
    <property type="match status" value="1"/>
</dbReference>
<keyword evidence="2 3" id="KW-0560">Oxidoreductase</keyword>
<dbReference type="PIRSF" id="PIRSF000857">
    <property type="entry name" value="PAPS_reductase"/>
    <property type="match status" value="1"/>
</dbReference>
<evidence type="ECO:0000256" key="2">
    <source>
        <dbReference type="ARBA" id="ARBA00023002"/>
    </source>
</evidence>
<comment type="function">
    <text evidence="3">Catalyzes the formation of sulfite from phosphoadenosine 5'-phosphosulfate (PAPS) using thioredoxin as an electron donor.</text>
</comment>
<sequence length="276" mass="31940">MSKSDFRSVNTYLNNQQLSEHLYNTDAQEIGRPDLSLEEVKHKLKDASAQQVIEWAAETFGNGLVISTSFGIQAAVMLHLATRVVPDISVIWVDTGYLPAETYRFAQELTERLNLNLKVYQSSLTPARMEALYGKLWEHQNVNALNRYDFMRKVEPMQRALKELNSTAWLAGLRRQQTEHRKSLETIVLREKQYKIHPILDWNSRDVYNYLTVNELPYHPYFEKGYVSVGDWHSSRPMKADDNNERDTRFHGLKQECGLHLPLSPEVAESLDSSNL</sequence>
<evidence type="ECO:0000256" key="3">
    <source>
        <dbReference type="HAMAP-Rule" id="MF_00063"/>
    </source>
</evidence>
<dbReference type="NCBIfam" id="TIGR00434">
    <property type="entry name" value="cysH"/>
    <property type="match status" value="1"/>
</dbReference>
<accession>A0ABM7U6B5</accession>
<dbReference type="RefSeq" id="WP_229637267.1">
    <property type="nucleotide sequence ID" value="NZ_AP024987.1"/>
</dbReference>
<organism evidence="5 6">
    <name type="scientific">cyanobacterium endosymbiont of Braarudosphaera bigelowii</name>
    <dbReference type="NCBI Taxonomy" id="1285375"/>
    <lineage>
        <taxon>Bacteria</taxon>
        <taxon>Bacillati</taxon>
        <taxon>Cyanobacteriota</taxon>
        <taxon>Cyanophyceae</taxon>
        <taxon>Oscillatoriophycideae</taxon>
        <taxon>Chroococcales</taxon>
        <taxon>Aphanothecaceae</taxon>
        <taxon>Candidatus Atelocyanobacterium</taxon>
        <taxon>Candidatus Atelocyanobacterium thalassae</taxon>
    </lineage>
</organism>
<dbReference type="PANTHER" id="PTHR46509:SF1">
    <property type="entry name" value="PHOSPHOADENOSINE PHOSPHOSULFATE REDUCTASE"/>
    <property type="match status" value="1"/>
</dbReference>
<dbReference type="CDD" id="cd23945">
    <property type="entry name" value="PAPS_reductase"/>
    <property type="match status" value="1"/>
</dbReference>
<proteinExistence type="inferred from homology"/>
<dbReference type="InterPro" id="IPR011800">
    <property type="entry name" value="PAPS_reductase_CysH"/>
</dbReference>
<reference evidence="5 6" key="1">
    <citation type="submission" date="2021-08" db="EMBL/GenBank/DDBJ databases">
        <title>Endosymbiont genome of Braarudosphaera bigelowii.</title>
        <authorList>
            <person name="Suzuki S."/>
            <person name="Ishida K."/>
        </authorList>
    </citation>
    <scope>NUCLEOTIDE SEQUENCE [LARGE SCALE GENOMIC DNA]</scope>
    <source>
        <strain evidence="5">CPSB-1</strain>
    </source>
</reference>
<dbReference type="InterPro" id="IPR004511">
    <property type="entry name" value="PAPS/APS_Rdtase"/>
</dbReference>
<keyword evidence="6" id="KW-1185">Reference proteome</keyword>
<dbReference type="NCBIfam" id="NF002537">
    <property type="entry name" value="PRK02090.1"/>
    <property type="match status" value="1"/>
</dbReference>
<evidence type="ECO:0000313" key="6">
    <source>
        <dbReference type="Proteomes" id="UP001319803"/>
    </source>
</evidence>
<dbReference type="EMBL" id="AP024987">
    <property type="protein sequence ID" value="BDA40325.1"/>
    <property type="molecule type" value="Genomic_DNA"/>
</dbReference>
<dbReference type="HAMAP" id="MF_00063">
    <property type="entry name" value="CysH"/>
    <property type="match status" value="1"/>
</dbReference>